<reference evidence="1" key="1">
    <citation type="submission" date="2020-07" db="EMBL/GenBank/DDBJ databases">
        <title>Genome sequence and genetic diversity analysis of an under-domesticated orphan crop, white fonio (Digitaria exilis).</title>
        <authorList>
            <person name="Bennetzen J.L."/>
            <person name="Chen S."/>
            <person name="Ma X."/>
            <person name="Wang X."/>
            <person name="Yssel A.E.J."/>
            <person name="Chaluvadi S.R."/>
            <person name="Johnson M."/>
            <person name="Gangashetty P."/>
            <person name="Hamidou F."/>
            <person name="Sanogo M.D."/>
            <person name="Zwaenepoel A."/>
            <person name="Wallace J."/>
            <person name="Van De Peer Y."/>
            <person name="Van Deynze A."/>
        </authorList>
    </citation>
    <scope>NUCLEOTIDE SEQUENCE</scope>
    <source>
        <tissue evidence="1">Leaves</tissue>
    </source>
</reference>
<dbReference type="AlphaFoldDB" id="A0A835EK34"/>
<dbReference type="EMBL" id="JACEFO010001880">
    <property type="protein sequence ID" value="KAF8696658.1"/>
    <property type="molecule type" value="Genomic_DNA"/>
</dbReference>
<evidence type="ECO:0000313" key="1">
    <source>
        <dbReference type="EMBL" id="KAF8696658.1"/>
    </source>
</evidence>
<comment type="caution">
    <text evidence="1">The sequence shown here is derived from an EMBL/GenBank/DDBJ whole genome shotgun (WGS) entry which is preliminary data.</text>
</comment>
<accession>A0A835EK34</accession>
<sequence>MDGKVSERLAAKASKSVVIVAVEENCDIYCSGCVVDKARNVPGSTMLTTLVMAPAEFVTGKENDLKVVFFDKRELKATVLAVSGAFCLLSTEFHKDCEMINLLARSSGLSPCRTFMVVPRSNTANEAVRTYVAVGSLKSYTFFGGCDCRHQIGDPGAEFKVALNAPYAEELISMLDSQIPGAPSKKRKRGCQ</sequence>
<gene>
    <name evidence="1" type="ORF">HU200_036278</name>
</gene>
<name>A0A835EK34_9POAL</name>
<protein>
    <submittedName>
        <fullName evidence="1">Uncharacterized protein</fullName>
    </submittedName>
</protein>
<keyword evidence="2" id="KW-1185">Reference proteome</keyword>
<organism evidence="1 2">
    <name type="scientific">Digitaria exilis</name>
    <dbReference type="NCBI Taxonomy" id="1010633"/>
    <lineage>
        <taxon>Eukaryota</taxon>
        <taxon>Viridiplantae</taxon>
        <taxon>Streptophyta</taxon>
        <taxon>Embryophyta</taxon>
        <taxon>Tracheophyta</taxon>
        <taxon>Spermatophyta</taxon>
        <taxon>Magnoliopsida</taxon>
        <taxon>Liliopsida</taxon>
        <taxon>Poales</taxon>
        <taxon>Poaceae</taxon>
        <taxon>PACMAD clade</taxon>
        <taxon>Panicoideae</taxon>
        <taxon>Panicodae</taxon>
        <taxon>Paniceae</taxon>
        <taxon>Anthephorinae</taxon>
        <taxon>Digitaria</taxon>
    </lineage>
</organism>
<dbReference type="Proteomes" id="UP000636709">
    <property type="component" value="Unassembled WGS sequence"/>
</dbReference>
<evidence type="ECO:0000313" key="2">
    <source>
        <dbReference type="Proteomes" id="UP000636709"/>
    </source>
</evidence>
<dbReference type="OrthoDB" id="692613at2759"/>
<proteinExistence type="predicted"/>